<dbReference type="AlphaFoldDB" id="F8AXV7"/>
<dbReference type="InterPro" id="IPR018649">
    <property type="entry name" value="SHOCT"/>
</dbReference>
<dbReference type="KEGG" id="fsy:FsymDg_4267"/>
<sequence>MWWHGDGLGGWGIALMTISMVAFWALVIVAVVAVIRYLGRPSQQPPMPPAPPYPSAPEQVLADRFARGEIDEEEYRRRIEVLRHSGQDAGQALDPPASGPAARS</sequence>
<reference evidence="3 4" key="1">
    <citation type="submission" date="2011-05" db="EMBL/GenBank/DDBJ databases">
        <title>Complete sequence of chromosome of Frankia symbiont of Datisca glomerata.</title>
        <authorList>
            <consortium name="US DOE Joint Genome Institute"/>
            <person name="Lucas S."/>
            <person name="Han J."/>
            <person name="Lapidus A."/>
            <person name="Cheng J.-F."/>
            <person name="Goodwin L."/>
            <person name="Pitluck S."/>
            <person name="Peters L."/>
            <person name="Mikhailova N."/>
            <person name="Chertkov O."/>
            <person name="Teshima H."/>
            <person name="Han C."/>
            <person name="Tapia R."/>
            <person name="Land M."/>
            <person name="Hauser L."/>
            <person name="Kyrpides N."/>
            <person name="Ivanova N."/>
            <person name="Pagani I."/>
            <person name="Berry A."/>
            <person name="Pawlowski K."/>
            <person name="Persson T."/>
            <person name="Vanden Heuvel B."/>
            <person name="Benson D."/>
            <person name="Woyke T."/>
        </authorList>
    </citation>
    <scope>NUCLEOTIDE SEQUENCE [LARGE SCALE GENOMIC DNA]</scope>
    <source>
        <strain evidence="4">4085684</strain>
    </source>
</reference>
<evidence type="ECO:0000256" key="1">
    <source>
        <dbReference type="SAM" id="Phobius"/>
    </source>
</evidence>
<organism evidence="3 4">
    <name type="scientific">Candidatus Protofrankia datiscae</name>
    <dbReference type="NCBI Taxonomy" id="2716812"/>
    <lineage>
        <taxon>Bacteria</taxon>
        <taxon>Bacillati</taxon>
        <taxon>Actinomycetota</taxon>
        <taxon>Actinomycetes</taxon>
        <taxon>Frankiales</taxon>
        <taxon>Frankiaceae</taxon>
        <taxon>Protofrankia</taxon>
    </lineage>
</organism>
<evidence type="ECO:0000313" key="3">
    <source>
        <dbReference type="EMBL" id="AEH11528.1"/>
    </source>
</evidence>
<gene>
    <name evidence="3" type="ordered locus">FsymDg_4267</name>
</gene>
<dbReference type="EMBL" id="CP002801">
    <property type="protein sequence ID" value="AEH11528.1"/>
    <property type="molecule type" value="Genomic_DNA"/>
</dbReference>
<accession>F8AXV7</accession>
<keyword evidence="1" id="KW-0472">Membrane</keyword>
<dbReference type="Proteomes" id="UP000001549">
    <property type="component" value="Chromosome"/>
</dbReference>
<keyword evidence="1" id="KW-0812">Transmembrane</keyword>
<evidence type="ECO:0000313" key="4">
    <source>
        <dbReference type="Proteomes" id="UP000001549"/>
    </source>
</evidence>
<keyword evidence="1" id="KW-1133">Transmembrane helix</keyword>
<evidence type="ECO:0000259" key="2">
    <source>
        <dbReference type="Pfam" id="PF09851"/>
    </source>
</evidence>
<dbReference type="eggNOG" id="COG3462">
    <property type="taxonomic scope" value="Bacteria"/>
</dbReference>
<dbReference type="Pfam" id="PF09851">
    <property type="entry name" value="SHOCT"/>
    <property type="match status" value="1"/>
</dbReference>
<dbReference type="STRING" id="656024.FsymDg_4267"/>
<dbReference type="HOGENOM" id="CLU_159099_1_0_11"/>
<protein>
    <recommendedName>
        <fullName evidence="2">SHOCT domain-containing protein</fullName>
    </recommendedName>
</protein>
<feature type="transmembrane region" description="Helical" evidence="1">
    <location>
        <begin position="12"/>
        <end position="38"/>
    </location>
</feature>
<name>F8AXV7_9ACTN</name>
<feature type="domain" description="SHOCT" evidence="2">
    <location>
        <begin position="57"/>
        <end position="82"/>
    </location>
</feature>
<keyword evidence="4" id="KW-1185">Reference proteome</keyword>
<dbReference type="RefSeq" id="WP_013875392.1">
    <property type="nucleotide sequence ID" value="NC_015656.1"/>
</dbReference>
<proteinExistence type="predicted"/>